<dbReference type="InParanoid" id="D8TJN3"/>
<name>D8TJN3_VOLCA</name>
<dbReference type="STRING" id="3068.D8TJN3"/>
<dbReference type="RefSeq" id="XP_002946645.1">
    <property type="nucleotide sequence ID" value="XM_002946599.1"/>
</dbReference>
<evidence type="ECO:0000256" key="1">
    <source>
        <dbReference type="ARBA" id="ARBA00023002"/>
    </source>
</evidence>
<dbReference type="EMBL" id="GL378324">
    <property type="protein sequence ID" value="EFJ52572.1"/>
    <property type="molecule type" value="Genomic_DNA"/>
</dbReference>
<dbReference type="InterPro" id="IPR050493">
    <property type="entry name" value="FAD-dep_Monooxygenase_BioMet"/>
</dbReference>
<dbReference type="GO" id="GO:0004497">
    <property type="term" value="F:monooxygenase activity"/>
    <property type="evidence" value="ECO:0007669"/>
    <property type="project" value="UniProtKB-KW"/>
</dbReference>
<evidence type="ECO:0000313" key="3">
    <source>
        <dbReference type="EMBL" id="EFJ52572.1"/>
    </source>
</evidence>
<dbReference type="KEGG" id="vcn:VOLCADRAFT_103060"/>
<evidence type="ECO:0008006" key="5">
    <source>
        <dbReference type="Google" id="ProtNLM"/>
    </source>
</evidence>
<dbReference type="Proteomes" id="UP000001058">
    <property type="component" value="Unassembled WGS sequence"/>
</dbReference>
<organism evidence="4">
    <name type="scientific">Volvox carteri f. nagariensis</name>
    <dbReference type="NCBI Taxonomy" id="3068"/>
    <lineage>
        <taxon>Eukaryota</taxon>
        <taxon>Viridiplantae</taxon>
        <taxon>Chlorophyta</taxon>
        <taxon>core chlorophytes</taxon>
        <taxon>Chlorophyceae</taxon>
        <taxon>CS clade</taxon>
        <taxon>Chlamydomonadales</taxon>
        <taxon>Volvocaceae</taxon>
        <taxon>Volvox</taxon>
    </lineage>
</organism>
<sequence length="169" mass="18179">MTHGSQNAWVHGGLLLVGDAAHAGRADGQGANIAFEDAAVLGALVRQNGLGHKAFAAWEEVRQPRVRDILWDPKPDGATRSALIQNSAFEQLWCPLRVAAALPAGVRQEVQEAVARGGVEAGRQVVINWSQRAIRELVEAKAPIASGSNLALDPHYRFWPELLLGVSVR</sequence>
<dbReference type="InterPro" id="IPR036188">
    <property type="entry name" value="FAD/NAD-bd_sf"/>
</dbReference>
<dbReference type="Gene3D" id="3.50.50.60">
    <property type="entry name" value="FAD/NAD(P)-binding domain"/>
    <property type="match status" value="1"/>
</dbReference>
<accession>D8TJN3</accession>
<evidence type="ECO:0000256" key="2">
    <source>
        <dbReference type="ARBA" id="ARBA00023033"/>
    </source>
</evidence>
<dbReference type="AlphaFoldDB" id="D8TJN3"/>
<evidence type="ECO:0000313" key="4">
    <source>
        <dbReference type="Proteomes" id="UP000001058"/>
    </source>
</evidence>
<gene>
    <name evidence="3" type="ORF">VOLCADRAFT_103060</name>
</gene>
<keyword evidence="2" id="KW-0503">Monooxygenase</keyword>
<dbReference type="SUPFAM" id="SSF51905">
    <property type="entry name" value="FAD/NAD(P)-binding domain"/>
    <property type="match status" value="1"/>
</dbReference>
<keyword evidence="1" id="KW-0560">Oxidoreductase</keyword>
<proteinExistence type="predicted"/>
<dbReference type="GeneID" id="9617471"/>
<keyword evidence="4" id="KW-1185">Reference proteome</keyword>
<reference evidence="3 4" key="1">
    <citation type="journal article" date="2010" name="Science">
        <title>Genomic analysis of organismal complexity in the multicellular green alga Volvox carteri.</title>
        <authorList>
            <person name="Prochnik S.E."/>
            <person name="Umen J."/>
            <person name="Nedelcu A.M."/>
            <person name="Hallmann A."/>
            <person name="Miller S.M."/>
            <person name="Nishii I."/>
            <person name="Ferris P."/>
            <person name="Kuo A."/>
            <person name="Mitros T."/>
            <person name="Fritz-Laylin L.K."/>
            <person name="Hellsten U."/>
            <person name="Chapman J."/>
            <person name="Simakov O."/>
            <person name="Rensing S.A."/>
            <person name="Terry A."/>
            <person name="Pangilinan J."/>
            <person name="Kapitonov V."/>
            <person name="Jurka J."/>
            <person name="Salamov A."/>
            <person name="Shapiro H."/>
            <person name="Schmutz J."/>
            <person name="Grimwood J."/>
            <person name="Lindquist E."/>
            <person name="Lucas S."/>
            <person name="Grigoriev I.V."/>
            <person name="Schmitt R."/>
            <person name="Kirk D."/>
            <person name="Rokhsar D.S."/>
        </authorList>
    </citation>
    <scope>NUCLEOTIDE SEQUENCE [LARGE SCALE GENOMIC DNA]</scope>
    <source>
        <strain evidence="4">f. Nagariensis / Eve</strain>
    </source>
</reference>
<dbReference type="PANTHER" id="PTHR13789:SF309">
    <property type="entry name" value="PUTATIVE (AFU_ORTHOLOGUE AFUA_6G14510)-RELATED"/>
    <property type="match status" value="1"/>
</dbReference>
<protein>
    <recommendedName>
        <fullName evidence="5">FAD-binding domain-containing protein</fullName>
    </recommendedName>
</protein>
<dbReference type="PANTHER" id="PTHR13789">
    <property type="entry name" value="MONOOXYGENASE"/>
    <property type="match status" value="1"/>
</dbReference>
<dbReference type="OrthoDB" id="544466at2759"/>